<sequence length="125" mass="13276">MDRLIPIFLLILLGACDAAPTGFRGVPPSRHVVEGSQFSVYRKGGLAQAVRTNRQFAPRIGPLAGRAAVAIQQATGCRVTELAGDAAVLVGRLRCDAPVARACEVDAELRGRRGMRLPVVRRCAG</sequence>
<accession>A3TVI8</accession>
<feature type="chain" id="PRO_5002660117" evidence="1">
    <location>
        <begin position="19"/>
        <end position="125"/>
    </location>
</feature>
<dbReference type="EMBL" id="AAMO01000002">
    <property type="protein sequence ID" value="EAQ04534.1"/>
    <property type="molecule type" value="Genomic_DNA"/>
</dbReference>
<organism evidence="2 3">
    <name type="scientific">Pseudooceanicola batsensis (strain ATCC BAA-863 / DSM 15984 / KCTC 12145 / HTCC2597)</name>
    <name type="common">Oceanicola batsensis</name>
    <dbReference type="NCBI Taxonomy" id="252305"/>
    <lineage>
        <taxon>Bacteria</taxon>
        <taxon>Pseudomonadati</taxon>
        <taxon>Pseudomonadota</taxon>
        <taxon>Alphaproteobacteria</taxon>
        <taxon>Rhodobacterales</taxon>
        <taxon>Paracoccaceae</taxon>
        <taxon>Pseudooceanicola</taxon>
    </lineage>
</organism>
<evidence type="ECO:0000256" key="1">
    <source>
        <dbReference type="SAM" id="SignalP"/>
    </source>
</evidence>
<dbReference type="AlphaFoldDB" id="A3TVI8"/>
<gene>
    <name evidence="2" type="ORF">OB2597_10329</name>
</gene>
<dbReference type="STRING" id="252305.OB2597_10329"/>
<evidence type="ECO:0000313" key="2">
    <source>
        <dbReference type="EMBL" id="EAQ04534.1"/>
    </source>
</evidence>
<protein>
    <submittedName>
        <fullName evidence="2">Lipoprotein, putative</fullName>
    </submittedName>
</protein>
<dbReference type="PROSITE" id="PS51257">
    <property type="entry name" value="PROKAR_LIPOPROTEIN"/>
    <property type="match status" value="1"/>
</dbReference>
<evidence type="ECO:0000313" key="3">
    <source>
        <dbReference type="Proteomes" id="UP000004318"/>
    </source>
</evidence>
<comment type="caution">
    <text evidence="2">The sequence shown here is derived from an EMBL/GenBank/DDBJ whole genome shotgun (WGS) entry which is preliminary data.</text>
</comment>
<keyword evidence="3" id="KW-1185">Reference proteome</keyword>
<dbReference type="RefSeq" id="WP_009806287.1">
    <property type="nucleotide sequence ID" value="NZ_CH724131.1"/>
</dbReference>
<dbReference type="Proteomes" id="UP000004318">
    <property type="component" value="Unassembled WGS sequence"/>
</dbReference>
<name>A3TVI8_PSEBH</name>
<keyword evidence="2" id="KW-0449">Lipoprotein</keyword>
<dbReference type="HOGENOM" id="CLU_162630_0_0_5"/>
<proteinExistence type="predicted"/>
<feature type="signal peptide" evidence="1">
    <location>
        <begin position="1"/>
        <end position="18"/>
    </location>
</feature>
<dbReference type="eggNOG" id="ENOG50330Z4">
    <property type="taxonomic scope" value="Bacteria"/>
</dbReference>
<reference evidence="2 3" key="1">
    <citation type="journal article" date="2010" name="J. Bacteriol.">
        <title>Genome sequences of Oceanicola granulosus HTCC2516(T) and Oceanicola batsensis HTCC2597(TDelta).</title>
        <authorList>
            <person name="Thrash J.C."/>
            <person name="Cho J.C."/>
            <person name="Vergin K.L."/>
            <person name="Giovannoni S.J."/>
        </authorList>
    </citation>
    <scope>NUCLEOTIDE SEQUENCE [LARGE SCALE GENOMIC DNA]</scope>
    <source>
        <strain evidence="3">ATCC BAA-863 / DSM 15984 / KCTC 12145 / HTCC2597</strain>
    </source>
</reference>
<keyword evidence="1" id="KW-0732">Signal</keyword>